<feature type="compositionally biased region" description="Basic and acidic residues" evidence="1">
    <location>
        <begin position="183"/>
        <end position="192"/>
    </location>
</feature>
<protein>
    <submittedName>
        <fullName evidence="2">Uu.00g003000.m01.CDS01</fullName>
    </submittedName>
</protein>
<evidence type="ECO:0000313" key="3">
    <source>
        <dbReference type="Proteomes" id="UP001295740"/>
    </source>
</evidence>
<proteinExistence type="predicted"/>
<evidence type="ECO:0000256" key="1">
    <source>
        <dbReference type="SAM" id="MobiDB-lite"/>
    </source>
</evidence>
<feature type="compositionally biased region" description="Basic residues" evidence="1">
    <location>
        <begin position="494"/>
        <end position="504"/>
    </location>
</feature>
<feature type="compositionally biased region" description="Basic and acidic residues" evidence="1">
    <location>
        <begin position="295"/>
        <end position="311"/>
    </location>
</feature>
<feature type="compositionally biased region" description="Polar residues" evidence="1">
    <location>
        <begin position="570"/>
        <end position="580"/>
    </location>
</feature>
<feature type="compositionally biased region" description="Basic and acidic residues" evidence="1">
    <location>
        <begin position="353"/>
        <end position="362"/>
    </location>
</feature>
<feature type="compositionally biased region" description="Low complexity" evidence="1">
    <location>
        <begin position="363"/>
        <end position="373"/>
    </location>
</feature>
<feature type="region of interest" description="Disordered" evidence="1">
    <location>
        <begin position="183"/>
        <end position="392"/>
    </location>
</feature>
<accession>A0AAI8VJN1</accession>
<feature type="compositionally biased region" description="Low complexity" evidence="1">
    <location>
        <begin position="554"/>
        <end position="569"/>
    </location>
</feature>
<dbReference type="EMBL" id="CAUWAG010000008">
    <property type="protein sequence ID" value="CAJ2506170.1"/>
    <property type="molecule type" value="Genomic_DNA"/>
</dbReference>
<feature type="compositionally biased region" description="Low complexity" evidence="1">
    <location>
        <begin position="461"/>
        <end position="474"/>
    </location>
</feature>
<gene>
    <name evidence="2" type="ORF">KHLLAP_LOCUS6638</name>
</gene>
<feature type="compositionally biased region" description="Basic and acidic residues" evidence="1">
    <location>
        <begin position="618"/>
        <end position="629"/>
    </location>
</feature>
<name>A0AAI8VJN1_9PEZI</name>
<keyword evidence="3" id="KW-1185">Reference proteome</keyword>
<organism evidence="2 3">
    <name type="scientific">Anthostomella pinea</name>
    <dbReference type="NCBI Taxonomy" id="933095"/>
    <lineage>
        <taxon>Eukaryota</taxon>
        <taxon>Fungi</taxon>
        <taxon>Dikarya</taxon>
        <taxon>Ascomycota</taxon>
        <taxon>Pezizomycotina</taxon>
        <taxon>Sordariomycetes</taxon>
        <taxon>Xylariomycetidae</taxon>
        <taxon>Xylariales</taxon>
        <taxon>Xylariaceae</taxon>
        <taxon>Anthostomella</taxon>
    </lineage>
</organism>
<dbReference type="Proteomes" id="UP001295740">
    <property type="component" value="Unassembled WGS sequence"/>
</dbReference>
<reference evidence="2" key="1">
    <citation type="submission" date="2023-10" db="EMBL/GenBank/DDBJ databases">
        <authorList>
            <person name="Hackl T."/>
        </authorList>
    </citation>
    <scope>NUCLEOTIDE SEQUENCE</scope>
</reference>
<evidence type="ECO:0000313" key="2">
    <source>
        <dbReference type="EMBL" id="CAJ2506170.1"/>
    </source>
</evidence>
<feature type="region of interest" description="Disordered" evidence="1">
    <location>
        <begin position="1"/>
        <end position="41"/>
    </location>
</feature>
<feature type="compositionally biased region" description="Low complexity" evidence="1">
    <location>
        <begin position="19"/>
        <end position="28"/>
    </location>
</feature>
<comment type="caution">
    <text evidence="2">The sequence shown here is derived from an EMBL/GenBank/DDBJ whole genome shotgun (WGS) entry which is preliminary data.</text>
</comment>
<feature type="compositionally biased region" description="Gly residues" evidence="1">
    <location>
        <begin position="598"/>
        <end position="608"/>
    </location>
</feature>
<feature type="compositionally biased region" description="Basic residues" evidence="1">
    <location>
        <begin position="475"/>
        <end position="487"/>
    </location>
</feature>
<feature type="region of interest" description="Disordered" evidence="1">
    <location>
        <begin position="451"/>
        <end position="629"/>
    </location>
</feature>
<sequence length="629" mass="69406">MDDSSDIMAHSSQTEPATSSPRSPQQEHQQQKPKRRKQRTWNDFELTTALALICKGEHKAPPSQYRKRRYTGHTNGDGSNDMIFSFATKLNEALNGAEPGNYDRDIPVRDVRELLGALGRHRKGAMSFLERQGTPMVLTRTKKRVFMRELGFDGSMEEWVVGQRREMVAKERETRRGRIEVGTARRDSDGRRVRFIRSARGGGDIERRGHRRSSSSSSSAEDGGIETTFKTAAGHEIERYKPAAEKPRDADRYVPADKEREKSSPSQQRRDNTSGREKSKSPDHKDGVAASSQSRGRDGDEGKGSKERDVSGSRAPPRAKDGDSPPHPSSKQGNQPPETPRMAEIQRIINSADRPRAKRPEHPNSAAPAPAHHLQPRHEFYQPPGVPDFSLRPQSIGMLGGYNVDHEVNMDMAPPPAPCGGGGNGGNSSYGDVFSPASPMFAGPHSIYGDLRQSIHPTGPMSPSMAASSPQHYGPHAHGHGHVHHHAQGQPHHAQGHHHHHNQHSHPDHQQRHRGSPQQLQYDDPVRYGDGRGISGFQPFQLHPRSAGGAPAWSPSRPTSPAEPTSTSPYHQYSPTSPAQATGPYHHQQEYQHQHRGWGAGPKHGGYGQTTDPGAAFGERRRMVDGGRH</sequence>
<dbReference type="AlphaFoldDB" id="A0AAI8VJN1"/>
<feature type="compositionally biased region" description="Basic and acidic residues" evidence="1">
    <location>
        <begin position="233"/>
        <end position="287"/>
    </location>
</feature>